<evidence type="ECO:0000256" key="2">
    <source>
        <dbReference type="ARBA" id="ARBA00010072"/>
    </source>
</evidence>
<evidence type="ECO:0000313" key="10">
    <source>
        <dbReference type="EMBL" id="ABD67995.1"/>
    </source>
</evidence>
<evidence type="ECO:0000259" key="9">
    <source>
        <dbReference type="PROSITE" id="PS50928"/>
    </source>
</evidence>
<keyword evidence="7 8" id="KW-0472">Membrane</keyword>
<sequence length="216" mass="22991">MTMFLEQIHGIAQYYPVILKGIGVTLALSFIGIVAGTLIGFVLGIGRASSHKLLSLVVGAYTDIFRGTPVLVQVFVVFFILPEAGIELDSFTAGALALSNIAACFISEIVASGIRAVPIGQVEAAASAGLTRLQQLRLVVMPQATRMIVPSLVGQFVLLVKDSSVVSAIGLLDLTRSGWIIVQSVPNGMLVFSVVGIGYFLICYPLLHLSRRMEKT</sequence>
<evidence type="ECO:0000313" key="11">
    <source>
        <dbReference type="Proteomes" id="UP000008332"/>
    </source>
</evidence>
<dbReference type="Pfam" id="PF00528">
    <property type="entry name" value="BPD_transp_1"/>
    <property type="match status" value="1"/>
</dbReference>
<evidence type="ECO:0000256" key="3">
    <source>
        <dbReference type="ARBA" id="ARBA00022448"/>
    </source>
</evidence>
<evidence type="ECO:0000256" key="6">
    <source>
        <dbReference type="ARBA" id="ARBA00022989"/>
    </source>
</evidence>
<dbReference type="InterPro" id="IPR035906">
    <property type="entry name" value="MetI-like_sf"/>
</dbReference>
<keyword evidence="6 8" id="KW-1133">Transmembrane helix</keyword>
<dbReference type="KEGG" id="rfr:Rfer_0238"/>
<accession>Q222Q8</accession>
<comment type="similarity">
    <text evidence="2">Belongs to the binding-protein-dependent transport system permease family. HisMQ subfamily.</text>
</comment>
<dbReference type="PROSITE" id="PS50928">
    <property type="entry name" value="ABC_TM1"/>
    <property type="match status" value="1"/>
</dbReference>
<dbReference type="HOGENOM" id="CLU_019602_1_0_4"/>
<keyword evidence="4" id="KW-1003">Cell membrane</keyword>
<evidence type="ECO:0000256" key="1">
    <source>
        <dbReference type="ARBA" id="ARBA00004429"/>
    </source>
</evidence>
<protein>
    <submittedName>
        <fullName evidence="10">Amino acid ABC transporter, permease protein, 3-TM region, His/Glu/Gln/Arg/opine</fullName>
    </submittedName>
</protein>
<gene>
    <name evidence="10" type="ordered locus">Rfer_0238</name>
</gene>
<keyword evidence="3 8" id="KW-0813">Transport</keyword>
<dbReference type="CDD" id="cd06261">
    <property type="entry name" value="TM_PBP2"/>
    <property type="match status" value="1"/>
</dbReference>
<name>Q222Q8_ALBFT</name>
<dbReference type="AlphaFoldDB" id="Q222Q8"/>
<dbReference type="GO" id="GO:0006865">
    <property type="term" value="P:amino acid transport"/>
    <property type="evidence" value="ECO:0007669"/>
    <property type="project" value="TreeGrafter"/>
</dbReference>
<evidence type="ECO:0000256" key="8">
    <source>
        <dbReference type="RuleBase" id="RU363032"/>
    </source>
</evidence>
<dbReference type="Gene3D" id="1.10.3720.10">
    <property type="entry name" value="MetI-like"/>
    <property type="match status" value="1"/>
</dbReference>
<feature type="transmembrane region" description="Helical" evidence="8">
    <location>
        <begin position="53"/>
        <end position="81"/>
    </location>
</feature>
<dbReference type="OrthoDB" id="7255919at2"/>
<keyword evidence="11" id="KW-1185">Reference proteome</keyword>
<keyword evidence="5 8" id="KW-0812">Transmembrane</keyword>
<feature type="transmembrane region" description="Helical" evidence="8">
    <location>
        <begin position="22"/>
        <end position="46"/>
    </location>
</feature>
<dbReference type="SUPFAM" id="SSF161098">
    <property type="entry name" value="MetI-like"/>
    <property type="match status" value="1"/>
</dbReference>
<comment type="subcellular location">
    <subcellularLocation>
        <location evidence="1">Cell inner membrane</location>
        <topology evidence="1">Multi-pass membrane protein</topology>
    </subcellularLocation>
    <subcellularLocation>
        <location evidence="8">Cell membrane</location>
        <topology evidence="8">Multi-pass membrane protein</topology>
    </subcellularLocation>
</comment>
<dbReference type="GO" id="GO:0022857">
    <property type="term" value="F:transmembrane transporter activity"/>
    <property type="evidence" value="ECO:0007669"/>
    <property type="project" value="InterPro"/>
</dbReference>
<dbReference type="GO" id="GO:0043190">
    <property type="term" value="C:ATP-binding cassette (ABC) transporter complex"/>
    <property type="evidence" value="ECO:0007669"/>
    <property type="project" value="InterPro"/>
</dbReference>
<dbReference type="InterPro" id="IPR000515">
    <property type="entry name" value="MetI-like"/>
</dbReference>
<feature type="transmembrane region" description="Helical" evidence="8">
    <location>
        <begin position="180"/>
        <end position="207"/>
    </location>
</feature>
<feature type="domain" description="ABC transmembrane type-1" evidence="9">
    <location>
        <begin position="22"/>
        <end position="210"/>
    </location>
</feature>
<evidence type="ECO:0000256" key="4">
    <source>
        <dbReference type="ARBA" id="ARBA00022475"/>
    </source>
</evidence>
<organism evidence="10 11">
    <name type="scientific">Albidiferax ferrireducens (strain ATCC BAA-621 / DSM 15236 / T118)</name>
    <name type="common">Rhodoferax ferrireducens</name>
    <dbReference type="NCBI Taxonomy" id="338969"/>
    <lineage>
        <taxon>Bacteria</taxon>
        <taxon>Pseudomonadati</taxon>
        <taxon>Pseudomonadota</taxon>
        <taxon>Betaproteobacteria</taxon>
        <taxon>Burkholderiales</taxon>
        <taxon>Comamonadaceae</taxon>
        <taxon>Rhodoferax</taxon>
    </lineage>
</organism>
<dbReference type="eggNOG" id="COG0765">
    <property type="taxonomic scope" value="Bacteria"/>
</dbReference>
<proteinExistence type="inferred from homology"/>
<reference evidence="11" key="1">
    <citation type="submission" date="2006-02" db="EMBL/GenBank/DDBJ databases">
        <title>Complete sequence of chromosome of Rhodoferax ferrireducens DSM 15236.</title>
        <authorList>
            <person name="Copeland A."/>
            <person name="Lucas S."/>
            <person name="Lapidus A."/>
            <person name="Barry K."/>
            <person name="Detter J.C."/>
            <person name="Glavina del Rio T."/>
            <person name="Hammon N."/>
            <person name="Israni S."/>
            <person name="Pitluck S."/>
            <person name="Brettin T."/>
            <person name="Bruce D."/>
            <person name="Han C."/>
            <person name="Tapia R."/>
            <person name="Gilna P."/>
            <person name="Kiss H."/>
            <person name="Schmutz J."/>
            <person name="Larimer F."/>
            <person name="Land M."/>
            <person name="Kyrpides N."/>
            <person name="Ivanova N."/>
            <person name="Richardson P."/>
        </authorList>
    </citation>
    <scope>NUCLEOTIDE SEQUENCE [LARGE SCALE GENOMIC DNA]</scope>
    <source>
        <strain evidence="11">ATCC BAA-621 / DSM 15236 / T118</strain>
    </source>
</reference>
<evidence type="ECO:0000256" key="5">
    <source>
        <dbReference type="ARBA" id="ARBA00022692"/>
    </source>
</evidence>
<dbReference type="Proteomes" id="UP000008332">
    <property type="component" value="Chromosome"/>
</dbReference>
<dbReference type="EMBL" id="CP000267">
    <property type="protein sequence ID" value="ABD67995.1"/>
    <property type="molecule type" value="Genomic_DNA"/>
</dbReference>
<dbReference type="PANTHER" id="PTHR30614">
    <property type="entry name" value="MEMBRANE COMPONENT OF AMINO ACID ABC TRANSPORTER"/>
    <property type="match status" value="1"/>
</dbReference>
<dbReference type="NCBIfam" id="TIGR01726">
    <property type="entry name" value="HEQRo_perm_3TM"/>
    <property type="match status" value="1"/>
</dbReference>
<dbReference type="InterPro" id="IPR010065">
    <property type="entry name" value="AA_ABC_transptr_permease_3TM"/>
</dbReference>
<dbReference type="PANTHER" id="PTHR30614:SF34">
    <property type="entry name" value="BLR6398 PROTEIN"/>
    <property type="match status" value="1"/>
</dbReference>
<dbReference type="STRING" id="338969.Rfer_0238"/>
<evidence type="ECO:0000256" key="7">
    <source>
        <dbReference type="ARBA" id="ARBA00023136"/>
    </source>
</evidence>
<dbReference type="InterPro" id="IPR043429">
    <property type="entry name" value="ArtM/GltK/GlnP/TcyL/YhdX-like"/>
</dbReference>